<evidence type="ECO:0000256" key="1">
    <source>
        <dbReference type="ARBA" id="ARBA00005246"/>
    </source>
</evidence>
<dbReference type="OrthoDB" id="70161at2759"/>
<accession>A0A068S4M9</accession>
<feature type="region of interest" description="Disordered" evidence="4">
    <location>
        <begin position="344"/>
        <end position="363"/>
    </location>
</feature>
<feature type="compositionally biased region" description="Low complexity" evidence="4">
    <location>
        <begin position="563"/>
        <end position="576"/>
    </location>
</feature>
<dbReference type="GO" id="GO:0034497">
    <property type="term" value="P:protein localization to phagophore assembly site"/>
    <property type="evidence" value="ECO:0007669"/>
    <property type="project" value="TreeGrafter"/>
</dbReference>
<feature type="region of interest" description="Disordered" evidence="4">
    <location>
        <begin position="539"/>
        <end position="660"/>
    </location>
</feature>
<evidence type="ECO:0000256" key="4">
    <source>
        <dbReference type="SAM" id="MobiDB-lite"/>
    </source>
</evidence>
<comment type="similarity">
    <text evidence="1 3">Belongs to the ATG13 family. Fungi subfamily.</text>
</comment>
<dbReference type="Pfam" id="PF10033">
    <property type="entry name" value="ATG13"/>
    <property type="match status" value="1"/>
</dbReference>
<proteinExistence type="inferred from homology"/>
<dbReference type="VEuPathDB" id="FungiDB:LCOR_08199.1"/>
<dbReference type="GO" id="GO:0000407">
    <property type="term" value="C:phagophore assembly site"/>
    <property type="evidence" value="ECO:0007669"/>
    <property type="project" value="TreeGrafter"/>
</dbReference>
<dbReference type="STRING" id="1263082.A0A068S4M9"/>
<keyword evidence="2 3" id="KW-0072">Autophagy</keyword>
<name>A0A068S4M9_9FUNG</name>
<dbReference type="GO" id="GO:0005829">
    <property type="term" value="C:cytosol"/>
    <property type="evidence" value="ECO:0007669"/>
    <property type="project" value="TreeGrafter"/>
</dbReference>
<dbReference type="InterPro" id="IPR036570">
    <property type="entry name" value="HORMA_dom_sf"/>
</dbReference>
<feature type="compositionally biased region" description="Low complexity" evidence="4">
    <location>
        <begin position="542"/>
        <end position="554"/>
    </location>
</feature>
<evidence type="ECO:0000313" key="7">
    <source>
        <dbReference type="Proteomes" id="UP000027586"/>
    </source>
</evidence>
<dbReference type="GO" id="GO:1990316">
    <property type="term" value="C:Atg1/ULK1 kinase complex"/>
    <property type="evidence" value="ECO:0007669"/>
    <property type="project" value="InterPro"/>
</dbReference>
<evidence type="ECO:0000313" key="6">
    <source>
        <dbReference type="EMBL" id="CDH57234.1"/>
    </source>
</evidence>
<gene>
    <name evidence="6" type="ORF">LCOR_08199.1</name>
</gene>
<dbReference type="InterPro" id="IPR040182">
    <property type="entry name" value="ATG13"/>
</dbReference>
<dbReference type="GO" id="GO:0034727">
    <property type="term" value="P:piecemeal microautophagy of the nucleus"/>
    <property type="evidence" value="ECO:0007669"/>
    <property type="project" value="TreeGrafter"/>
</dbReference>
<feature type="compositionally biased region" description="Pro residues" evidence="4">
    <location>
        <begin position="688"/>
        <end position="697"/>
    </location>
</feature>
<feature type="region of interest" description="Disordered" evidence="4">
    <location>
        <begin position="391"/>
        <end position="459"/>
    </location>
</feature>
<feature type="domain" description="Autophagy-related protein 13 N-terminal" evidence="5">
    <location>
        <begin position="59"/>
        <end position="291"/>
    </location>
</feature>
<dbReference type="EMBL" id="CBTN010000044">
    <property type="protein sequence ID" value="CDH57234.1"/>
    <property type="molecule type" value="Genomic_DNA"/>
</dbReference>
<feature type="compositionally biased region" description="Low complexity" evidence="4">
    <location>
        <begin position="802"/>
        <end position="814"/>
    </location>
</feature>
<organism evidence="6 7">
    <name type="scientific">Lichtheimia corymbifera JMRC:FSU:9682</name>
    <dbReference type="NCBI Taxonomy" id="1263082"/>
    <lineage>
        <taxon>Eukaryota</taxon>
        <taxon>Fungi</taxon>
        <taxon>Fungi incertae sedis</taxon>
        <taxon>Mucoromycota</taxon>
        <taxon>Mucoromycotina</taxon>
        <taxon>Mucoromycetes</taxon>
        <taxon>Mucorales</taxon>
        <taxon>Lichtheimiaceae</taxon>
        <taxon>Lichtheimia</taxon>
    </lineage>
</organism>
<dbReference type="Proteomes" id="UP000027586">
    <property type="component" value="Unassembled WGS sequence"/>
</dbReference>
<feature type="region of interest" description="Disordered" evidence="4">
    <location>
        <begin position="316"/>
        <end position="339"/>
    </location>
</feature>
<feature type="region of interest" description="Disordered" evidence="4">
    <location>
        <begin position="673"/>
        <end position="716"/>
    </location>
</feature>
<evidence type="ECO:0000256" key="2">
    <source>
        <dbReference type="ARBA" id="ARBA00023006"/>
    </source>
</evidence>
<dbReference type="InterPro" id="IPR018731">
    <property type="entry name" value="Atg13_N"/>
</dbReference>
<comment type="caution">
    <text evidence="6">The sequence shown here is derived from an EMBL/GenBank/DDBJ whole genome shotgun (WGS) entry which is preliminary data.</text>
</comment>
<feature type="region of interest" description="Disordered" evidence="4">
    <location>
        <begin position="728"/>
        <end position="749"/>
    </location>
</feature>
<keyword evidence="7" id="KW-1185">Reference proteome</keyword>
<dbReference type="GO" id="GO:0000423">
    <property type="term" value="P:mitophagy"/>
    <property type="evidence" value="ECO:0007669"/>
    <property type="project" value="TreeGrafter"/>
</dbReference>
<feature type="compositionally biased region" description="Polar residues" evidence="4">
    <location>
        <begin position="632"/>
        <end position="641"/>
    </location>
</feature>
<evidence type="ECO:0000259" key="5">
    <source>
        <dbReference type="Pfam" id="PF10033"/>
    </source>
</evidence>
<feature type="compositionally biased region" description="Low complexity" evidence="4">
    <location>
        <begin position="587"/>
        <end position="596"/>
    </location>
</feature>
<dbReference type="Gene3D" id="3.30.900.10">
    <property type="entry name" value="HORMA domain"/>
    <property type="match status" value="1"/>
</dbReference>
<dbReference type="AlphaFoldDB" id="A0A068S4M9"/>
<feature type="region of interest" description="Disordered" evidence="4">
    <location>
        <begin position="1"/>
        <end position="52"/>
    </location>
</feature>
<dbReference type="PANTHER" id="PTHR13430">
    <property type="match status" value="1"/>
</dbReference>
<feature type="compositionally biased region" description="Low complexity" evidence="4">
    <location>
        <begin position="1"/>
        <end position="29"/>
    </location>
</feature>
<feature type="region of interest" description="Disordered" evidence="4">
    <location>
        <begin position="772"/>
        <end position="834"/>
    </location>
</feature>
<reference evidence="6" key="1">
    <citation type="submission" date="2013-08" db="EMBL/GenBank/DDBJ databases">
        <title>Gene expansion shapes genome architecture in the human pathogen Lichtheimia corymbifera: an evolutionary genomics analysis in the ancient terrestrial Mucorales (Mucoromycotina).</title>
        <authorList>
            <person name="Schwartze V.U."/>
            <person name="Winter S."/>
            <person name="Shelest E."/>
            <person name="Marcet-Houben M."/>
            <person name="Horn F."/>
            <person name="Wehner S."/>
            <person name="Hoffmann K."/>
            <person name="Riege K."/>
            <person name="Sammeth M."/>
            <person name="Nowrousian M."/>
            <person name="Valiante V."/>
            <person name="Linde J."/>
            <person name="Jacobsen I.D."/>
            <person name="Marz M."/>
            <person name="Brakhage A.A."/>
            <person name="Gabaldon T."/>
            <person name="Bocker S."/>
            <person name="Voigt K."/>
        </authorList>
    </citation>
    <scope>NUCLEOTIDE SEQUENCE [LARGE SCALE GENOMIC DNA]</scope>
    <source>
        <strain evidence="6">FSU 9682</strain>
    </source>
</reference>
<feature type="compositionally biased region" description="Basic and acidic residues" evidence="4">
    <location>
        <begin position="316"/>
        <end position="330"/>
    </location>
</feature>
<feature type="compositionally biased region" description="Basic residues" evidence="4">
    <location>
        <begin position="816"/>
        <end position="834"/>
    </location>
</feature>
<evidence type="ECO:0000256" key="3">
    <source>
        <dbReference type="RuleBase" id="RU361214"/>
    </source>
</evidence>
<feature type="compositionally biased region" description="Low complexity" evidence="4">
    <location>
        <begin position="344"/>
        <end position="356"/>
    </location>
</feature>
<dbReference type="PANTHER" id="PTHR13430:SF4">
    <property type="entry name" value="AUTOPHAGY-RELATED PROTEIN 13"/>
    <property type="match status" value="1"/>
</dbReference>
<sequence length="834" mass="93312">MSIPSIPSASTASNNTSTTTAGQQTSITPSPRSYQSPPPNTPTGPSSSSSTRNKLEQIIQNFYTKTAQVIIQARVQSSLTASGRRRRSSTSSTASIDRKSKLNRWFNLATSESLRDELKYWQVRATQAMDEEPPPLILDIYLDVSRLTSSQILVLAYDRSRRLDISDSTKRILLERWTLSLRHPLPTFSVDLPNLYKRSIVFFRALYTYIRLLPCHDLYRRLQQYGASDALDIGYRMSADPLEVHTTDEEVDLDMSILEGADDLRRYEFSDIVTPLGSFKLQVQYRNVCDFCVEDSERDLSARMIGIDEHFFTPTVERHRQEQVRHEETSRPSSRQMSDFLGSRDIIQRQQRPRQPSVGLRDLSDGMVIRGSEQFPPTSDMIRRVSAPHISPFKSHSLSSSPQAAEYYGGRGAQGLSADRTQQHHQGGSAPARTKIEFSSSFDKIRDRTTPTSPMTRRWSRTSDHSLIPFDTEDASLREFVQQLTTNKSIELKMFQKYDTAMADSANLSPTSETSSSLGSIYRSKKALSHFRALKETNTTLSESMSSSMMGRSSAAERGEGAGHSFGSSTSSTGRSYLPVVPSPLHTENTNVTTTTSKPMHIPSSHGTQYRSTDGERQGGGREVVSSAVYGTPSSNTSRHQSTPEDDQRYPAFSTYPQDRHHDEMRRLCTVEQHPHHDGNNSKQHCNDPPPPTPSSPKRPESVTSITTGGHRTSIVDDDDSLVFKMSELSGEQQQQQQIQPPRPLLEDETFGPLTEAATRDYARRLGINTDLVGSHPVNSSSTSIPPQSPMATVVEEEEKSTTATSSSSTSSSSNIKHHQQQQQHHHHHHHHIF</sequence>
<feature type="compositionally biased region" description="Polar residues" evidence="4">
    <location>
        <begin position="777"/>
        <end position="786"/>
    </location>
</feature>
<protein>
    <recommendedName>
        <fullName evidence="3">Autophagy-related protein 13</fullName>
    </recommendedName>
</protein>
<feature type="compositionally biased region" description="Low complexity" evidence="4">
    <location>
        <begin position="391"/>
        <end position="401"/>
    </location>
</feature>